<dbReference type="RefSeq" id="WP_163384714.1">
    <property type="nucleotide sequence ID" value="NZ_JAUFQS010000003.1"/>
</dbReference>
<evidence type="ECO:0000259" key="1">
    <source>
        <dbReference type="Pfam" id="PF00534"/>
    </source>
</evidence>
<dbReference type="EMBL" id="JAUFQS010000003">
    <property type="protein sequence ID" value="MDN3686557.1"/>
    <property type="molecule type" value="Genomic_DNA"/>
</dbReference>
<name>A0ABT8C398_9BACT</name>
<evidence type="ECO:0000313" key="3">
    <source>
        <dbReference type="EMBL" id="MDN3686557.1"/>
    </source>
</evidence>
<evidence type="ECO:0000313" key="4">
    <source>
        <dbReference type="Proteomes" id="UP001236663"/>
    </source>
</evidence>
<dbReference type="Gene3D" id="3.40.50.2000">
    <property type="entry name" value="Glycogen Phosphorylase B"/>
    <property type="match status" value="2"/>
</dbReference>
<feature type="domain" description="Glycosyl transferase family 1" evidence="1">
    <location>
        <begin position="209"/>
        <end position="302"/>
    </location>
</feature>
<accession>A0ABT8C398</accession>
<gene>
    <name evidence="3" type="ORF">QWZ15_01840</name>
</gene>
<proteinExistence type="predicted"/>
<keyword evidence="4" id="KW-1185">Reference proteome</keyword>
<dbReference type="InterPro" id="IPR028098">
    <property type="entry name" value="Glyco_trans_4-like_N"/>
</dbReference>
<organism evidence="3 4">
    <name type="scientific">Cyclobacterium jeungdonense</name>
    <dbReference type="NCBI Taxonomy" id="708087"/>
    <lineage>
        <taxon>Bacteria</taxon>
        <taxon>Pseudomonadati</taxon>
        <taxon>Bacteroidota</taxon>
        <taxon>Cytophagia</taxon>
        <taxon>Cytophagales</taxon>
        <taxon>Cyclobacteriaceae</taxon>
        <taxon>Cyclobacterium</taxon>
    </lineage>
</organism>
<dbReference type="EC" id="2.4.-.-" evidence="3"/>
<evidence type="ECO:0000259" key="2">
    <source>
        <dbReference type="Pfam" id="PF13439"/>
    </source>
</evidence>
<reference evidence="4" key="1">
    <citation type="journal article" date="2019" name="Int. J. Syst. Evol. Microbiol.">
        <title>The Global Catalogue of Microorganisms (GCM) 10K type strain sequencing project: providing services to taxonomists for standard genome sequencing and annotation.</title>
        <authorList>
            <consortium name="The Broad Institute Genomics Platform"/>
            <consortium name="The Broad Institute Genome Sequencing Center for Infectious Disease"/>
            <person name="Wu L."/>
            <person name="Ma J."/>
        </authorList>
    </citation>
    <scope>NUCLEOTIDE SEQUENCE [LARGE SCALE GENOMIC DNA]</scope>
    <source>
        <strain evidence="4">CECT 7706</strain>
    </source>
</reference>
<comment type="caution">
    <text evidence="3">The sequence shown here is derived from an EMBL/GenBank/DDBJ whole genome shotgun (WGS) entry which is preliminary data.</text>
</comment>
<protein>
    <submittedName>
        <fullName evidence="3">Glycosyltransferase family 4 protein</fullName>
        <ecNumber evidence="3">2.4.-.-</ecNumber>
    </submittedName>
</protein>
<dbReference type="GO" id="GO:0016757">
    <property type="term" value="F:glycosyltransferase activity"/>
    <property type="evidence" value="ECO:0007669"/>
    <property type="project" value="UniProtKB-KW"/>
</dbReference>
<dbReference type="SUPFAM" id="SSF53756">
    <property type="entry name" value="UDP-Glycosyltransferase/glycogen phosphorylase"/>
    <property type="match status" value="1"/>
</dbReference>
<dbReference type="Pfam" id="PF00534">
    <property type="entry name" value="Glycos_transf_1"/>
    <property type="match status" value="1"/>
</dbReference>
<keyword evidence="3" id="KW-0328">Glycosyltransferase</keyword>
<dbReference type="Proteomes" id="UP001236663">
    <property type="component" value="Unassembled WGS sequence"/>
</dbReference>
<dbReference type="InterPro" id="IPR001296">
    <property type="entry name" value="Glyco_trans_1"/>
</dbReference>
<dbReference type="Pfam" id="PF13439">
    <property type="entry name" value="Glyco_transf_4"/>
    <property type="match status" value="1"/>
</dbReference>
<dbReference type="PANTHER" id="PTHR45947:SF15">
    <property type="entry name" value="TEICHURONIC ACID BIOSYNTHESIS GLYCOSYLTRANSFERASE TUAC-RELATED"/>
    <property type="match status" value="1"/>
</dbReference>
<dbReference type="InterPro" id="IPR050194">
    <property type="entry name" value="Glycosyltransferase_grp1"/>
</dbReference>
<feature type="domain" description="Glycosyltransferase subfamily 4-like N-terminal" evidence="2">
    <location>
        <begin position="50"/>
        <end position="156"/>
    </location>
</feature>
<dbReference type="PANTHER" id="PTHR45947">
    <property type="entry name" value="SULFOQUINOVOSYL TRANSFERASE SQD2"/>
    <property type="match status" value="1"/>
</dbReference>
<sequence>MKVNSIKTLYVTNMYPTKEHPVDGIFIKEQIQDLSEKLPFLAEIVLIDSVYKGKKEYLKSIFSIPKIIQSKAFDLIHIHYGLSGLFLLFFKPQQKVFLTLHGSDIQKRKKNGWQVWLTKRILSKVDQVFVQNEAMKNLVFPYNQKVEVLTCGVDAEFFRPEPQLKSERNSKLVLFPSSPKREVKDFPLFTKVIDRVKKMVPYEIDTACIDQLSRSEVKSLLSKADCLLLTSKTEGSPQVVKEALCCSLPVVAVPVGDVKEIVEGLPNCPVASSHDVEELANLLIKTLNEERGDIRKAFLKKGKYQHQSIAETMAMHYLRVLDKNFAETQPMKSVTTVC</sequence>
<keyword evidence="3" id="KW-0808">Transferase</keyword>
<dbReference type="CDD" id="cd03801">
    <property type="entry name" value="GT4_PimA-like"/>
    <property type="match status" value="1"/>
</dbReference>